<sequence>MSLPRGQYRFGDMCLPSKALNNLAAFIGTSSNYREHEGRPMLKHVPTDGIKAIKHRPSLMPTTGTSTEGPAHSQPFAVQPCTQPRTPLHLEDQHQAWEIVPLCLLALSIPSSCW</sequence>
<reference evidence="2" key="1">
    <citation type="journal article" date="2022" name="Mol. Ecol. Resour.">
        <title>The genomes of chicory, endive, great burdock and yacon provide insights into Asteraceae palaeo-polyploidization history and plant inulin production.</title>
        <authorList>
            <person name="Fan W."/>
            <person name="Wang S."/>
            <person name="Wang H."/>
            <person name="Wang A."/>
            <person name="Jiang F."/>
            <person name="Liu H."/>
            <person name="Zhao H."/>
            <person name="Xu D."/>
            <person name="Zhang Y."/>
        </authorList>
    </citation>
    <scope>NUCLEOTIDE SEQUENCE [LARGE SCALE GENOMIC DNA]</scope>
    <source>
        <strain evidence="2">cv. Yunnan</strain>
    </source>
</reference>
<organism evidence="1 2">
    <name type="scientific">Smallanthus sonchifolius</name>
    <dbReference type="NCBI Taxonomy" id="185202"/>
    <lineage>
        <taxon>Eukaryota</taxon>
        <taxon>Viridiplantae</taxon>
        <taxon>Streptophyta</taxon>
        <taxon>Embryophyta</taxon>
        <taxon>Tracheophyta</taxon>
        <taxon>Spermatophyta</taxon>
        <taxon>Magnoliopsida</taxon>
        <taxon>eudicotyledons</taxon>
        <taxon>Gunneridae</taxon>
        <taxon>Pentapetalae</taxon>
        <taxon>asterids</taxon>
        <taxon>campanulids</taxon>
        <taxon>Asterales</taxon>
        <taxon>Asteraceae</taxon>
        <taxon>Asteroideae</taxon>
        <taxon>Heliantheae alliance</taxon>
        <taxon>Millerieae</taxon>
        <taxon>Smallanthus</taxon>
    </lineage>
</organism>
<name>A0ACB9EWU7_9ASTR</name>
<proteinExistence type="predicted"/>
<evidence type="ECO:0000313" key="2">
    <source>
        <dbReference type="Proteomes" id="UP001056120"/>
    </source>
</evidence>
<comment type="caution">
    <text evidence="1">The sequence shown here is derived from an EMBL/GenBank/DDBJ whole genome shotgun (WGS) entry which is preliminary data.</text>
</comment>
<evidence type="ECO:0000313" key="1">
    <source>
        <dbReference type="EMBL" id="KAI3763439.1"/>
    </source>
</evidence>
<accession>A0ACB9EWU7</accession>
<reference evidence="1 2" key="2">
    <citation type="journal article" date="2022" name="Mol. Ecol. Resour.">
        <title>The genomes of chicory, endive, great burdock and yacon provide insights into Asteraceae paleo-polyploidization history and plant inulin production.</title>
        <authorList>
            <person name="Fan W."/>
            <person name="Wang S."/>
            <person name="Wang H."/>
            <person name="Wang A."/>
            <person name="Jiang F."/>
            <person name="Liu H."/>
            <person name="Zhao H."/>
            <person name="Xu D."/>
            <person name="Zhang Y."/>
        </authorList>
    </citation>
    <scope>NUCLEOTIDE SEQUENCE [LARGE SCALE GENOMIC DNA]</scope>
    <source>
        <strain evidence="2">cv. Yunnan</strain>
        <tissue evidence="1">Leaves</tissue>
    </source>
</reference>
<dbReference type="EMBL" id="CM042034">
    <property type="protein sequence ID" value="KAI3763439.1"/>
    <property type="molecule type" value="Genomic_DNA"/>
</dbReference>
<keyword evidence="2" id="KW-1185">Reference proteome</keyword>
<dbReference type="Proteomes" id="UP001056120">
    <property type="component" value="Linkage Group LG17"/>
</dbReference>
<protein>
    <submittedName>
        <fullName evidence="1">Uncharacterized protein</fullName>
    </submittedName>
</protein>
<gene>
    <name evidence="1" type="ORF">L1987_53900</name>
</gene>